<dbReference type="AlphaFoldDB" id="A0AAN7S6F7"/>
<sequence length="447" mass="50958">MDNPSSSTTQLSEEGNDEIKSDDSSNVNLQSQHVATDNAPSSTTQLSEEGNDQIKSDDSSNVNLQSQHVTTDDAPSSTTQLSEEGNTEIDSDDSSNVNLQHVSSSTTQLSEEGNDQIDSDDSSNVDLQRQDVITDNAANYTKLQHYIDLEDTFRKLENLSENKNKPIFNFTNNQDKIEQLLNSNLSNDAIVLLIHILPRYSSVALTSKEIFHTSLQKFLFSLVKDKSIDCNQSYFWANPDGFFLNAVVVLEKITKHISSRVYKLLPDTLKLFNKALELVSSTDILDKLLNDVEKVERRIKAYGDKHDIEKDYYDLDVYPSTNEIYQNRIILKSNLIGKNYNSVDHYLDIQFRMLKENLIGPLRYAIVKYMQCIRPLEDVLEVSHVRIYTDVKFISTITALGQSEVVLQFQSKRWQNSQYFNEMPMRGSLLCFTMNNFQSMLFGIVLD</sequence>
<dbReference type="InterPro" id="IPR057373">
    <property type="entry name" value="ZNFX1"/>
</dbReference>
<proteinExistence type="predicted"/>
<evidence type="ECO:0000313" key="4">
    <source>
        <dbReference type="Proteomes" id="UP001353858"/>
    </source>
</evidence>
<keyword evidence="4" id="KW-1185">Reference proteome</keyword>
<dbReference type="Pfam" id="PF25396">
    <property type="entry name" value="ZNFX1"/>
    <property type="match status" value="1"/>
</dbReference>
<comment type="caution">
    <text evidence="3">The sequence shown here is derived from an EMBL/GenBank/DDBJ whole genome shotgun (WGS) entry which is preliminary data.</text>
</comment>
<feature type="compositionally biased region" description="Polar residues" evidence="1">
    <location>
        <begin position="94"/>
        <end position="111"/>
    </location>
</feature>
<dbReference type="EMBL" id="JARPUR010000007">
    <property type="protein sequence ID" value="KAK4872926.1"/>
    <property type="molecule type" value="Genomic_DNA"/>
</dbReference>
<protein>
    <recommendedName>
        <fullName evidence="2">ZNFX1 domain-containing protein</fullName>
    </recommendedName>
</protein>
<name>A0AAN7S6F7_9COLE</name>
<feature type="compositionally biased region" description="Polar residues" evidence="1">
    <location>
        <begin position="24"/>
        <end position="48"/>
    </location>
</feature>
<feature type="domain" description="ZNFX1" evidence="2">
    <location>
        <begin position="383"/>
        <end position="447"/>
    </location>
</feature>
<gene>
    <name evidence="3" type="ORF">RN001_014955</name>
</gene>
<feature type="compositionally biased region" description="Polar residues" evidence="1">
    <location>
        <begin position="1"/>
        <end position="13"/>
    </location>
</feature>
<evidence type="ECO:0000256" key="1">
    <source>
        <dbReference type="SAM" id="MobiDB-lite"/>
    </source>
</evidence>
<feature type="region of interest" description="Disordered" evidence="1">
    <location>
        <begin position="1"/>
        <end position="125"/>
    </location>
</feature>
<accession>A0AAN7S6F7</accession>
<organism evidence="3 4">
    <name type="scientific">Aquatica leii</name>
    <dbReference type="NCBI Taxonomy" id="1421715"/>
    <lineage>
        <taxon>Eukaryota</taxon>
        <taxon>Metazoa</taxon>
        <taxon>Ecdysozoa</taxon>
        <taxon>Arthropoda</taxon>
        <taxon>Hexapoda</taxon>
        <taxon>Insecta</taxon>
        <taxon>Pterygota</taxon>
        <taxon>Neoptera</taxon>
        <taxon>Endopterygota</taxon>
        <taxon>Coleoptera</taxon>
        <taxon>Polyphaga</taxon>
        <taxon>Elateriformia</taxon>
        <taxon>Elateroidea</taxon>
        <taxon>Lampyridae</taxon>
        <taxon>Luciolinae</taxon>
        <taxon>Aquatica</taxon>
    </lineage>
</organism>
<evidence type="ECO:0000259" key="2">
    <source>
        <dbReference type="Pfam" id="PF25396"/>
    </source>
</evidence>
<reference evidence="4" key="1">
    <citation type="submission" date="2023-01" db="EMBL/GenBank/DDBJ databases">
        <title>Key to firefly adult light organ development and bioluminescence: homeobox transcription factors regulate luciferase expression and transportation to peroxisome.</title>
        <authorList>
            <person name="Fu X."/>
        </authorList>
    </citation>
    <scope>NUCLEOTIDE SEQUENCE [LARGE SCALE GENOMIC DNA]</scope>
</reference>
<feature type="compositionally biased region" description="Acidic residues" evidence="1">
    <location>
        <begin position="112"/>
        <end position="123"/>
    </location>
</feature>
<dbReference type="Proteomes" id="UP001353858">
    <property type="component" value="Unassembled WGS sequence"/>
</dbReference>
<evidence type="ECO:0000313" key="3">
    <source>
        <dbReference type="EMBL" id="KAK4872926.1"/>
    </source>
</evidence>
<feature type="compositionally biased region" description="Polar residues" evidence="1">
    <location>
        <begin position="59"/>
        <end position="84"/>
    </location>
</feature>